<proteinExistence type="predicted"/>
<gene>
    <name evidence="1" type="ORF">PGSY75_1470300</name>
</gene>
<evidence type="ECO:0000313" key="2">
    <source>
        <dbReference type="Proteomes" id="UP000076004"/>
    </source>
</evidence>
<dbReference type="AlphaFoldDB" id="A0A151LBG2"/>
<accession>A0A151LBG2</accession>
<dbReference type="RefSeq" id="XP_018639754.1">
    <property type="nucleotide sequence ID" value="XM_018788382.1"/>
</dbReference>
<reference evidence="1 2" key="1">
    <citation type="journal article" date="2016" name="Nat. Commun.">
        <title>Genomes of cryptic chimpanzee Plasmodium species reveal key evolutionary events leading to human malaria.</title>
        <authorList>
            <person name="Sundararaman S.A."/>
            <person name="Plenderleith L.J."/>
            <person name="Liu W."/>
            <person name="Loy D.E."/>
            <person name="Learn G.H."/>
            <person name="Li Y."/>
            <person name="Shaw K.S."/>
            <person name="Ayouba A."/>
            <person name="Peeters M."/>
            <person name="Speede S."/>
            <person name="Shaw G.M."/>
            <person name="Bushman F.D."/>
            <person name="Brisson D."/>
            <person name="Rayner J.C."/>
            <person name="Sharp P.M."/>
            <person name="Hahn B.H."/>
        </authorList>
    </citation>
    <scope>NUCLEOTIDE SEQUENCE [LARGE SCALE GENOMIC DNA]</scope>
    <source>
        <strain evidence="1 2">SY75</strain>
    </source>
</reference>
<dbReference type="EMBL" id="LVLB01000015">
    <property type="protein sequence ID" value="KYN96288.1"/>
    <property type="molecule type" value="Genomic_DNA"/>
</dbReference>
<sequence length="143" mass="17611">MQNTQNISICLKRRPLMKYNADMNLDDNIEDNVRYFISYELNKFKGNKKKQLKKKTRRRVKIDKKIASFVFPRSREEKRLRLIYLKKIHRKKLKIRKCLKKLRERLKEHEYFISKFIGKEDEEKNIEKIKEENISSEDMDNNE</sequence>
<organism evidence="1 2">
    <name type="scientific">Plasmodium gaboni</name>
    <dbReference type="NCBI Taxonomy" id="647221"/>
    <lineage>
        <taxon>Eukaryota</taxon>
        <taxon>Sar</taxon>
        <taxon>Alveolata</taxon>
        <taxon>Apicomplexa</taxon>
        <taxon>Aconoidasida</taxon>
        <taxon>Haemosporida</taxon>
        <taxon>Plasmodiidae</taxon>
        <taxon>Plasmodium</taxon>
        <taxon>Plasmodium (Laverania)</taxon>
    </lineage>
</organism>
<evidence type="ECO:0000313" key="1">
    <source>
        <dbReference type="EMBL" id="KYN96288.1"/>
    </source>
</evidence>
<dbReference type="GeneID" id="29778983"/>
<name>A0A151LBG2_9APIC</name>
<comment type="caution">
    <text evidence="1">The sequence shown here is derived from an EMBL/GenBank/DDBJ whole genome shotgun (WGS) entry which is preliminary data.</text>
</comment>
<dbReference type="VEuPathDB" id="PlasmoDB:PGSY75_1470300"/>
<protein>
    <submittedName>
        <fullName evidence="1">Uncharacterized protein</fullName>
    </submittedName>
</protein>
<dbReference type="KEGG" id="pgab:PGSY75_1470300"/>
<dbReference type="Proteomes" id="UP000076004">
    <property type="component" value="Chromosome 14"/>
</dbReference>
<dbReference type="VEuPathDB" id="PlasmoDB:PGABG01_1469000"/>